<dbReference type="EMBL" id="FNHP01000008">
    <property type="protein sequence ID" value="SDM57633.1"/>
    <property type="molecule type" value="Genomic_DNA"/>
</dbReference>
<evidence type="ECO:0000313" key="8">
    <source>
        <dbReference type="Proteomes" id="UP000198552"/>
    </source>
</evidence>
<feature type="transmembrane region" description="Helical" evidence="6">
    <location>
        <begin position="21"/>
        <end position="41"/>
    </location>
</feature>
<proteinExistence type="inferred from homology"/>
<evidence type="ECO:0000256" key="5">
    <source>
        <dbReference type="ARBA" id="ARBA00023136"/>
    </source>
</evidence>
<reference evidence="8" key="1">
    <citation type="submission" date="2016-10" db="EMBL/GenBank/DDBJ databases">
        <authorList>
            <person name="Varghese N."/>
            <person name="Submissions S."/>
        </authorList>
    </citation>
    <scope>NUCLEOTIDE SEQUENCE [LARGE SCALE GENOMIC DNA]</scope>
    <source>
        <strain evidence="8">EPL6</strain>
    </source>
</reference>
<comment type="subcellular location">
    <subcellularLocation>
        <location evidence="6">Cell membrane</location>
        <topology evidence="6">Multi-pass membrane protein</topology>
    </subcellularLocation>
    <subcellularLocation>
        <location evidence="1">Membrane</location>
    </subcellularLocation>
</comment>
<gene>
    <name evidence="7" type="ORF">SAMN05428957_108106</name>
</gene>
<dbReference type="PANTHER" id="PTHR23427">
    <property type="entry name" value="SURFEIT LOCUS PROTEIN"/>
    <property type="match status" value="1"/>
</dbReference>
<dbReference type="Proteomes" id="UP000198552">
    <property type="component" value="Unassembled WGS sequence"/>
</dbReference>
<evidence type="ECO:0000256" key="4">
    <source>
        <dbReference type="ARBA" id="ARBA00022989"/>
    </source>
</evidence>
<name>A0A1G9UCR9_9BURK</name>
<dbReference type="Pfam" id="PF02104">
    <property type="entry name" value="SURF1"/>
    <property type="match status" value="1"/>
</dbReference>
<dbReference type="GO" id="GO:0005886">
    <property type="term" value="C:plasma membrane"/>
    <property type="evidence" value="ECO:0007669"/>
    <property type="project" value="UniProtKB-SubCell"/>
</dbReference>
<dbReference type="CDD" id="cd06662">
    <property type="entry name" value="SURF1"/>
    <property type="match status" value="1"/>
</dbReference>
<feature type="transmembrane region" description="Helical" evidence="6">
    <location>
        <begin position="237"/>
        <end position="257"/>
    </location>
</feature>
<keyword evidence="5 6" id="KW-0472">Membrane</keyword>
<keyword evidence="8" id="KW-1185">Reference proteome</keyword>
<evidence type="ECO:0000313" key="7">
    <source>
        <dbReference type="EMBL" id="SDM57633.1"/>
    </source>
</evidence>
<dbReference type="AlphaFoldDB" id="A0A1G9UCR9"/>
<sequence length="272" mass="29530">MTLDPIRPARTPRRPHPPAALALLALAGVALFALFAALGWWQLERRVWKLDLIERVERHLQAAPVALPAAAQWPQVRADTHEYQPVHAAGRWLADKTVLTQATTALGAGWWVLTPLQLADGSGQVLVNRGFIPQALRADWARQDPIASASGDVQVVGLLRMGEPGGGFLRRNAPAEGRWHSRDVQAIAQAQGLPHAAPFFIDQGLPGPQAAPDAPPDLNAPWPRAGLTVVRFHNSHLAYVLTWWGLAALVLVAAVLVTRYELRLRAAARPAP</sequence>
<dbReference type="PROSITE" id="PS50895">
    <property type="entry name" value="SURF1"/>
    <property type="match status" value="1"/>
</dbReference>
<accession>A0A1G9UCR9</accession>
<dbReference type="STRING" id="1527607.SAMN05428957_108106"/>
<protein>
    <recommendedName>
        <fullName evidence="6">SURF1-like protein</fullName>
    </recommendedName>
</protein>
<comment type="similarity">
    <text evidence="2 6">Belongs to the SURF1 family.</text>
</comment>
<dbReference type="RefSeq" id="WP_425415622.1">
    <property type="nucleotide sequence ID" value="NZ_FNHP01000008.1"/>
</dbReference>
<dbReference type="InterPro" id="IPR045214">
    <property type="entry name" value="Surf1/Surf4"/>
</dbReference>
<keyword evidence="3 6" id="KW-0812">Transmembrane</keyword>
<evidence type="ECO:0000256" key="3">
    <source>
        <dbReference type="ARBA" id="ARBA00022692"/>
    </source>
</evidence>
<evidence type="ECO:0000256" key="6">
    <source>
        <dbReference type="RuleBase" id="RU363076"/>
    </source>
</evidence>
<keyword evidence="4 6" id="KW-1133">Transmembrane helix</keyword>
<evidence type="ECO:0000256" key="2">
    <source>
        <dbReference type="ARBA" id="ARBA00007165"/>
    </source>
</evidence>
<dbReference type="InterPro" id="IPR002994">
    <property type="entry name" value="Surf1/Shy1"/>
</dbReference>
<keyword evidence="6" id="KW-1003">Cell membrane</keyword>
<evidence type="ECO:0000256" key="1">
    <source>
        <dbReference type="ARBA" id="ARBA00004370"/>
    </source>
</evidence>
<organism evidence="7 8">
    <name type="scientific">Oryzisolibacter propanilivorax</name>
    <dbReference type="NCBI Taxonomy" id="1527607"/>
    <lineage>
        <taxon>Bacteria</taxon>
        <taxon>Pseudomonadati</taxon>
        <taxon>Pseudomonadota</taxon>
        <taxon>Betaproteobacteria</taxon>
        <taxon>Burkholderiales</taxon>
        <taxon>Comamonadaceae</taxon>
        <taxon>Oryzisolibacter</taxon>
    </lineage>
</organism>
<dbReference type="PANTHER" id="PTHR23427:SF2">
    <property type="entry name" value="SURFEIT LOCUS PROTEIN 1"/>
    <property type="match status" value="1"/>
</dbReference>